<sequence>MKQRCKKAVRALSKCENKEIVKMLEELQELWSIIEPASKFQWNFRKLGLGNPNEKMFFSIESGDNNEKKAWFELVLYINDRRMSQPLLKQRKTNGNIAKQTPLPLFDHKNQLSYFWNLFDFGSIVTSSECLIQLARQIYDENSNFCVQIRKEGNYYLLEESNVQKSKIIPNEYLIDRIDVPQEPYYRVCCHKLDENPDITVYYTSEVEAFEKDTLQPVKLETWKNDEKWIALECLLSGIKTVAKCSAGNCDSEIIALEKMLTNFKDVKESANVMLAHLNHSLNALIDEFNLKEKKTSTFTVSRDGKNWKLMEKHKKEVAKPQYHQHLHHSASPRRCSQKANKRKNSSFKHPVY</sequence>
<dbReference type="Proteomes" id="UP000887579">
    <property type="component" value="Unplaced"/>
</dbReference>
<evidence type="ECO:0000313" key="2">
    <source>
        <dbReference type="WBParaSite" id="ES5_v2.g21917.t1"/>
    </source>
</evidence>
<protein>
    <submittedName>
        <fullName evidence="2">Uncharacterized protein</fullName>
    </submittedName>
</protein>
<accession>A0AC34FWJ2</accession>
<dbReference type="WBParaSite" id="ES5_v2.g21917.t1">
    <property type="protein sequence ID" value="ES5_v2.g21917.t1"/>
    <property type="gene ID" value="ES5_v2.g21917"/>
</dbReference>
<evidence type="ECO:0000313" key="1">
    <source>
        <dbReference type="Proteomes" id="UP000887579"/>
    </source>
</evidence>
<proteinExistence type="predicted"/>
<organism evidence="1 2">
    <name type="scientific">Panagrolaimus sp. ES5</name>
    <dbReference type="NCBI Taxonomy" id="591445"/>
    <lineage>
        <taxon>Eukaryota</taxon>
        <taxon>Metazoa</taxon>
        <taxon>Ecdysozoa</taxon>
        <taxon>Nematoda</taxon>
        <taxon>Chromadorea</taxon>
        <taxon>Rhabditida</taxon>
        <taxon>Tylenchina</taxon>
        <taxon>Panagrolaimomorpha</taxon>
        <taxon>Panagrolaimoidea</taxon>
        <taxon>Panagrolaimidae</taxon>
        <taxon>Panagrolaimus</taxon>
    </lineage>
</organism>
<name>A0AC34FWJ2_9BILA</name>
<reference evidence="2" key="1">
    <citation type="submission" date="2022-11" db="UniProtKB">
        <authorList>
            <consortium name="WormBaseParasite"/>
        </authorList>
    </citation>
    <scope>IDENTIFICATION</scope>
</reference>